<evidence type="ECO:0000313" key="4">
    <source>
        <dbReference type="Proteomes" id="UP000631114"/>
    </source>
</evidence>
<reference evidence="3 4" key="1">
    <citation type="submission" date="2020-10" db="EMBL/GenBank/DDBJ databases">
        <title>The Coptis chinensis genome and diversification of protoberbering-type alkaloids.</title>
        <authorList>
            <person name="Wang B."/>
            <person name="Shu S."/>
            <person name="Song C."/>
            <person name="Liu Y."/>
        </authorList>
    </citation>
    <scope>NUCLEOTIDE SEQUENCE [LARGE SCALE GENOMIC DNA]</scope>
    <source>
        <strain evidence="3">HL-2020</strain>
        <tissue evidence="3">Leaf</tissue>
    </source>
</reference>
<gene>
    <name evidence="3" type="ORF">IFM89_000039</name>
</gene>
<protein>
    <recommendedName>
        <fullName evidence="2">RRM domain-containing protein</fullName>
    </recommendedName>
</protein>
<dbReference type="InterPro" id="IPR035979">
    <property type="entry name" value="RBD_domain_sf"/>
</dbReference>
<dbReference type="Pfam" id="PF00076">
    <property type="entry name" value="RRM_1"/>
    <property type="match status" value="1"/>
</dbReference>
<dbReference type="Proteomes" id="UP000631114">
    <property type="component" value="Unassembled WGS sequence"/>
</dbReference>
<name>A0A835IM10_9MAGN</name>
<organism evidence="3 4">
    <name type="scientific">Coptis chinensis</name>
    <dbReference type="NCBI Taxonomy" id="261450"/>
    <lineage>
        <taxon>Eukaryota</taxon>
        <taxon>Viridiplantae</taxon>
        <taxon>Streptophyta</taxon>
        <taxon>Embryophyta</taxon>
        <taxon>Tracheophyta</taxon>
        <taxon>Spermatophyta</taxon>
        <taxon>Magnoliopsida</taxon>
        <taxon>Ranunculales</taxon>
        <taxon>Ranunculaceae</taxon>
        <taxon>Coptidoideae</taxon>
        <taxon>Coptis</taxon>
    </lineage>
</organism>
<dbReference type="InterPro" id="IPR000504">
    <property type="entry name" value="RRM_dom"/>
</dbReference>
<accession>A0A835IM10</accession>
<comment type="caution">
    <text evidence="3">The sequence shown here is derived from an EMBL/GenBank/DDBJ whole genome shotgun (WGS) entry which is preliminary data.</text>
</comment>
<sequence length="205" mass="22950">MAVLDQTVQVLDLSPKVTLGDLNSFFLYCGTVEKILLERKEDQSQLAYVTFRQPFALQTALLLNGAFIMDNRVRILPLRSIESPPVSYNMHDRTKKNEKQGFIPIAHSIVQTMTSKGCENLSKAKEVLDQKYKMSEKGRAVTEQTRMAISATEQTVGRVGEVIVNNEHFSASALWVSTVLNKAAKCAAELCSQNKENDPNSRKQK</sequence>
<keyword evidence="1" id="KW-0694">RNA-binding</keyword>
<dbReference type="PANTHER" id="PTHR32343:SF44">
    <property type="entry name" value="PROTEIN VIP1-LIKE"/>
    <property type="match status" value="1"/>
</dbReference>
<dbReference type="EMBL" id="JADFTS010000002">
    <property type="protein sequence ID" value="KAF9618088.1"/>
    <property type="molecule type" value="Genomic_DNA"/>
</dbReference>
<evidence type="ECO:0000256" key="1">
    <source>
        <dbReference type="PROSITE-ProRule" id="PRU00176"/>
    </source>
</evidence>
<dbReference type="SMART" id="SM00360">
    <property type="entry name" value="RRM"/>
    <property type="match status" value="1"/>
</dbReference>
<dbReference type="OrthoDB" id="7763451at2759"/>
<keyword evidence="4" id="KW-1185">Reference proteome</keyword>
<evidence type="ECO:0000259" key="2">
    <source>
        <dbReference type="PROSITE" id="PS50102"/>
    </source>
</evidence>
<dbReference type="InterPro" id="IPR012677">
    <property type="entry name" value="Nucleotide-bd_a/b_plait_sf"/>
</dbReference>
<dbReference type="PROSITE" id="PS50102">
    <property type="entry name" value="RRM"/>
    <property type="match status" value="1"/>
</dbReference>
<evidence type="ECO:0000313" key="3">
    <source>
        <dbReference type="EMBL" id="KAF9618088.1"/>
    </source>
</evidence>
<proteinExistence type="predicted"/>
<dbReference type="Gene3D" id="3.30.70.330">
    <property type="match status" value="1"/>
</dbReference>
<dbReference type="SUPFAM" id="SSF54928">
    <property type="entry name" value="RNA-binding domain, RBD"/>
    <property type="match status" value="1"/>
</dbReference>
<dbReference type="AlphaFoldDB" id="A0A835IM10"/>
<dbReference type="PANTHER" id="PTHR32343">
    <property type="entry name" value="SERINE/ARGININE-RICH SPLICING FACTOR"/>
    <property type="match status" value="1"/>
</dbReference>
<dbReference type="GO" id="GO:0003723">
    <property type="term" value="F:RNA binding"/>
    <property type="evidence" value="ECO:0007669"/>
    <property type="project" value="UniProtKB-UniRule"/>
</dbReference>
<feature type="domain" description="RRM" evidence="2">
    <location>
        <begin position="6"/>
        <end position="80"/>
    </location>
</feature>